<dbReference type="AlphaFoldDB" id="A0A8D8R627"/>
<reference evidence="1" key="1">
    <citation type="submission" date="2021-05" db="EMBL/GenBank/DDBJ databases">
        <authorList>
            <person name="Alioto T."/>
            <person name="Alioto T."/>
            <person name="Gomez Garrido J."/>
        </authorList>
    </citation>
    <scope>NUCLEOTIDE SEQUENCE</scope>
</reference>
<accession>A0A8D8R627</accession>
<evidence type="ECO:0000313" key="1">
    <source>
        <dbReference type="EMBL" id="CAG6642972.1"/>
    </source>
</evidence>
<dbReference type="EMBL" id="HBUF01125072">
    <property type="protein sequence ID" value="CAG6642971.1"/>
    <property type="molecule type" value="Transcribed_RNA"/>
</dbReference>
<name>A0A8D8R627_9HEMI</name>
<dbReference type="EMBL" id="HBUF01125073">
    <property type="protein sequence ID" value="CAG6642972.1"/>
    <property type="molecule type" value="Transcribed_RNA"/>
</dbReference>
<protein>
    <submittedName>
        <fullName evidence="1">Uncharacterized protein</fullName>
    </submittedName>
</protein>
<sequence length="138" mass="15568">MCPPLRHCTLGLTGSGVGHISCFSFLSLPSSPSLSLSPPLPIFSFLSPFSSSFNFYFLLLDEHLVKYRSSTRILVLGKRLLFQIKCNPNNKQTRCNLSSRNNRLIKCRLNSQTKCNPNNIRNNLSTCNKFLRNQVVST</sequence>
<organism evidence="1">
    <name type="scientific">Cacopsylla melanoneura</name>
    <dbReference type="NCBI Taxonomy" id="428564"/>
    <lineage>
        <taxon>Eukaryota</taxon>
        <taxon>Metazoa</taxon>
        <taxon>Ecdysozoa</taxon>
        <taxon>Arthropoda</taxon>
        <taxon>Hexapoda</taxon>
        <taxon>Insecta</taxon>
        <taxon>Pterygota</taxon>
        <taxon>Neoptera</taxon>
        <taxon>Paraneoptera</taxon>
        <taxon>Hemiptera</taxon>
        <taxon>Sternorrhyncha</taxon>
        <taxon>Psylloidea</taxon>
        <taxon>Psyllidae</taxon>
        <taxon>Psyllinae</taxon>
        <taxon>Cacopsylla</taxon>
    </lineage>
</organism>
<proteinExistence type="predicted"/>
<dbReference type="EMBL" id="HBUF01125074">
    <property type="protein sequence ID" value="CAG6642973.1"/>
    <property type="molecule type" value="Transcribed_RNA"/>
</dbReference>